<reference evidence="1 2" key="1">
    <citation type="journal article" date="2015" name="Proc. Natl. Acad. Sci. U.S.A.">
        <title>The resurrection genome of Boea hygrometrica: A blueprint for survival of dehydration.</title>
        <authorList>
            <person name="Xiao L."/>
            <person name="Yang G."/>
            <person name="Zhang L."/>
            <person name="Yang X."/>
            <person name="Zhao S."/>
            <person name="Ji Z."/>
            <person name="Zhou Q."/>
            <person name="Hu M."/>
            <person name="Wang Y."/>
            <person name="Chen M."/>
            <person name="Xu Y."/>
            <person name="Jin H."/>
            <person name="Xiao X."/>
            <person name="Hu G."/>
            <person name="Bao F."/>
            <person name="Hu Y."/>
            <person name="Wan P."/>
            <person name="Li L."/>
            <person name="Deng X."/>
            <person name="Kuang T."/>
            <person name="Xiang C."/>
            <person name="Zhu J.K."/>
            <person name="Oliver M.J."/>
            <person name="He Y."/>
        </authorList>
    </citation>
    <scope>NUCLEOTIDE SEQUENCE [LARGE SCALE GENOMIC DNA]</scope>
    <source>
        <strain evidence="2">cv. XS01</strain>
    </source>
</reference>
<sequence>MNSSLLLRDLSRFSTADVITSVENVEAEYDGDVMMSDVHLWLTSSNLLKQMTSS</sequence>
<evidence type="ECO:0000313" key="1">
    <source>
        <dbReference type="EMBL" id="KZV57167.1"/>
    </source>
</evidence>
<organism evidence="1 2">
    <name type="scientific">Dorcoceras hygrometricum</name>
    <dbReference type="NCBI Taxonomy" id="472368"/>
    <lineage>
        <taxon>Eukaryota</taxon>
        <taxon>Viridiplantae</taxon>
        <taxon>Streptophyta</taxon>
        <taxon>Embryophyta</taxon>
        <taxon>Tracheophyta</taxon>
        <taxon>Spermatophyta</taxon>
        <taxon>Magnoliopsida</taxon>
        <taxon>eudicotyledons</taxon>
        <taxon>Gunneridae</taxon>
        <taxon>Pentapetalae</taxon>
        <taxon>asterids</taxon>
        <taxon>lamiids</taxon>
        <taxon>Lamiales</taxon>
        <taxon>Gesneriaceae</taxon>
        <taxon>Didymocarpoideae</taxon>
        <taxon>Trichosporeae</taxon>
        <taxon>Loxocarpinae</taxon>
        <taxon>Dorcoceras</taxon>
    </lineage>
</organism>
<keyword evidence="2" id="KW-1185">Reference proteome</keyword>
<evidence type="ECO:0000313" key="2">
    <source>
        <dbReference type="Proteomes" id="UP000250235"/>
    </source>
</evidence>
<gene>
    <name evidence="1" type="ORF">F511_41409</name>
</gene>
<accession>A0A2Z7DDE2</accession>
<proteinExistence type="predicted"/>
<protein>
    <submittedName>
        <fullName evidence="1">Uncharacterized protein</fullName>
    </submittedName>
</protein>
<dbReference type="EMBL" id="KQ987423">
    <property type="protein sequence ID" value="KZV57167.1"/>
    <property type="molecule type" value="Genomic_DNA"/>
</dbReference>
<dbReference type="AlphaFoldDB" id="A0A2Z7DDE2"/>
<dbReference type="Proteomes" id="UP000250235">
    <property type="component" value="Unassembled WGS sequence"/>
</dbReference>
<name>A0A2Z7DDE2_9LAMI</name>